<organism evidence="2 3">
    <name type="scientific">Microbacterium foliorum</name>
    <dbReference type="NCBI Taxonomy" id="104336"/>
    <lineage>
        <taxon>Bacteria</taxon>
        <taxon>Bacillati</taxon>
        <taxon>Actinomycetota</taxon>
        <taxon>Actinomycetes</taxon>
        <taxon>Micrococcales</taxon>
        <taxon>Microbacteriaceae</taxon>
        <taxon>Microbacterium</taxon>
    </lineage>
</organism>
<name>A0ABU1HPI6_9MICO</name>
<dbReference type="EMBL" id="JAVIZQ010000001">
    <property type="protein sequence ID" value="MDR6141746.1"/>
    <property type="molecule type" value="Genomic_DNA"/>
</dbReference>
<accession>A0ABU1HPI6</accession>
<proteinExistence type="predicted"/>
<reference evidence="2 3" key="1">
    <citation type="submission" date="2023-08" db="EMBL/GenBank/DDBJ databases">
        <title>Functional and genomic diversity of the sorghum phyllosphere microbiome.</title>
        <authorList>
            <person name="Shade A."/>
        </authorList>
    </citation>
    <scope>NUCLEOTIDE SEQUENCE [LARGE SCALE GENOMIC DNA]</scope>
    <source>
        <strain evidence="2 3">SORGH_AS_0445</strain>
    </source>
</reference>
<sequence>MDTSEGPEVGHDVPSPRRVQRGGWAREPTTQEGITPLR</sequence>
<feature type="compositionally biased region" description="Polar residues" evidence="1">
    <location>
        <begin position="28"/>
        <end position="38"/>
    </location>
</feature>
<protein>
    <submittedName>
        <fullName evidence="2">Uncharacterized protein</fullName>
    </submittedName>
</protein>
<dbReference type="Proteomes" id="UP001249291">
    <property type="component" value="Unassembled WGS sequence"/>
</dbReference>
<evidence type="ECO:0000313" key="2">
    <source>
        <dbReference type="EMBL" id="MDR6141746.1"/>
    </source>
</evidence>
<feature type="region of interest" description="Disordered" evidence="1">
    <location>
        <begin position="1"/>
        <end position="38"/>
    </location>
</feature>
<keyword evidence="3" id="KW-1185">Reference proteome</keyword>
<gene>
    <name evidence="2" type="ORF">QE375_001300</name>
</gene>
<evidence type="ECO:0000313" key="3">
    <source>
        <dbReference type="Proteomes" id="UP001249291"/>
    </source>
</evidence>
<evidence type="ECO:0000256" key="1">
    <source>
        <dbReference type="SAM" id="MobiDB-lite"/>
    </source>
</evidence>
<comment type="caution">
    <text evidence="2">The sequence shown here is derived from an EMBL/GenBank/DDBJ whole genome shotgun (WGS) entry which is preliminary data.</text>
</comment>